<dbReference type="OrthoDB" id="141287at2759"/>
<organism evidence="1 2">
    <name type="scientific">Phytophthora megakarya</name>
    <dbReference type="NCBI Taxonomy" id="4795"/>
    <lineage>
        <taxon>Eukaryota</taxon>
        <taxon>Sar</taxon>
        <taxon>Stramenopiles</taxon>
        <taxon>Oomycota</taxon>
        <taxon>Peronosporomycetes</taxon>
        <taxon>Peronosporales</taxon>
        <taxon>Peronosporaceae</taxon>
        <taxon>Phytophthora</taxon>
    </lineage>
</organism>
<gene>
    <name evidence="1" type="ORF">PHMEG_00014454</name>
</gene>
<dbReference type="Proteomes" id="UP000198211">
    <property type="component" value="Unassembled WGS sequence"/>
</dbReference>
<dbReference type="AlphaFoldDB" id="A0A225W5C4"/>
<protein>
    <submittedName>
        <fullName evidence="1">Uncharacterized protein</fullName>
    </submittedName>
</protein>
<evidence type="ECO:0000313" key="1">
    <source>
        <dbReference type="EMBL" id="OWZ12398.1"/>
    </source>
</evidence>
<proteinExistence type="predicted"/>
<reference evidence="2" key="1">
    <citation type="submission" date="2017-03" db="EMBL/GenBank/DDBJ databases">
        <title>Phytopthora megakarya and P. palmivora, two closely related causual agents of cacao black pod achieved similar genome size and gene model numbers by different mechanisms.</title>
        <authorList>
            <person name="Ali S."/>
            <person name="Shao J."/>
            <person name="Larry D.J."/>
            <person name="Kronmiller B."/>
            <person name="Shen D."/>
            <person name="Strem M.D."/>
            <person name="Melnick R.L."/>
            <person name="Guiltinan M.J."/>
            <person name="Tyler B.M."/>
            <person name="Meinhardt L.W."/>
            <person name="Bailey B.A."/>
        </authorList>
    </citation>
    <scope>NUCLEOTIDE SEQUENCE [LARGE SCALE GENOMIC DNA]</scope>
    <source>
        <strain evidence="2">zdho120</strain>
    </source>
</reference>
<comment type="caution">
    <text evidence="1">The sequence shown here is derived from an EMBL/GenBank/DDBJ whole genome shotgun (WGS) entry which is preliminary data.</text>
</comment>
<keyword evidence="2" id="KW-1185">Reference proteome</keyword>
<accession>A0A225W5C4</accession>
<name>A0A225W5C4_9STRA</name>
<evidence type="ECO:0000313" key="2">
    <source>
        <dbReference type="Proteomes" id="UP000198211"/>
    </source>
</evidence>
<sequence length="78" mass="8578">MKCAGIGPDHKYESSGFLTADFTQKTCTSVSGFIVENTFGNQKCCSVPDFNKEIFTRSCTGQKPRPNFPNYRGNVVAC</sequence>
<dbReference type="EMBL" id="NBNE01001859">
    <property type="protein sequence ID" value="OWZ12398.1"/>
    <property type="molecule type" value="Genomic_DNA"/>
</dbReference>